<evidence type="ECO:0000256" key="2">
    <source>
        <dbReference type="ARBA" id="ARBA00022692"/>
    </source>
</evidence>
<dbReference type="GO" id="GO:0060076">
    <property type="term" value="C:excitatory synapse"/>
    <property type="evidence" value="ECO:0007669"/>
    <property type="project" value="TreeGrafter"/>
</dbReference>
<accession>A0A7R8HE29</accession>
<dbReference type="GO" id="GO:0005313">
    <property type="term" value="F:L-glutamate transmembrane transporter activity"/>
    <property type="evidence" value="ECO:0007669"/>
    <property type="project" value="TreeGrafter"/>
</dbReference>
<dbReference type="OrthoDB" id="2985014at2759"/>
<keyword evidence="6" id="KW-1185">Reference proteome</keyword>
<dbReference type="GO" id="GO:0050803">
    <property type="term" value="P:regulation of synapse structure or activity"/>
    <property type="evidence" value="ECO:0007669"/>
    <property type="project" value="TreeGrafter"/>
</dbReference>
<evidence type="ECO:0000256" key="3">
    <source>
        <dbReference type="ARBA" id="ARBA00022989"/>
    </source>
</evidence>
<evidence type="ECO:0000313" key="5">
    <source>
        <dbReference type="EMBL" id="CAF3047155.1"/>
    </source>
</evidence>
<dbReference type="InterPro" id="IPR050382">
    <property type="entry name" value="MFS_Na/Anion_cotransporter"/>
</dbReference>
<comment type="subcellular location">
    <subcellularLocation>
        <location evidence="1">Membrane</location>
        <topology evidence="1">Multi-pass membrane protein</topology>
    </subcellularLocation>
</comment>
<keyword evidence="3" id="KW-1133">Transmembrane helix</keyword>
<evidence type="ECO:0000256" key="4">
    <source>
        <dbReference type="ARBA" id="ARBA00023136"/>
    </source>
</evidence>
<organism evidence="5 6">
    <name type="scientific">Lepeophtheirus salmonis</name>
    <name type="common">Salmon louse</name>
    <name type="synonym">Caligus salmonis</name>
    <dbReference type="NCBI Taxonomy" id="72036"/>
    <lineage>
        <taxon>Eukaryota</taxon>
        <taxon>Metazoa</taxon>
        <taxon>Ecdysozoa</taxon>
        <taxon>Arthropoda</taxon>
        <taxon>Crustacea</taxon>
        <taxon>Multicrustacea</taxon>
        <taxon>Hexanauplia</taxon>
        <taxon>Copepoda</taxon>
        <taxon>Siphonostomatoida</taxon>
        <taxon>Caligidae</taxon>
        <taxon>Lepeophtheirus</taxon>
    </lineage>
</organism>
<dbReference type="GO" id="GO:0005326">
    <property type="term" value="F:neurotransmitter transmembrane transporter activity"/>
    <property type="evidence" value="ECO:0007669"/>
    <property type="project" value="TreeGrafter"/>
</dbReference>
<dbReference type="AlphaFoldDB" id="A0A7R8HE29"/>
<dbReference type="Proteomes" id="UP000675881">
    <property type="component" value="Chromosome 9"/>
</dbReference>
<dbReference type="PANTHER" id="PTHR11662:SF456">
    <property type="entry name" value="VESICULAR GLUTAMATE TRANSPORTER, ISOFORM A"/>
    <property type="match status" value="1"/>
</dbReference>
<keyword evidence="4" id="KW-0472">Membrane</keyword>
<protein>
    <submittedName>
        <fullName evidence="5">SLC17A6_7_8</fullName>
    </submittedName>
</protein>
<dbReference type="PANTHER" id="PTHR11662">
    <property type="entry name" value="SOLUTE CARRIER FAMILY 17"/>
    <property type="match status" value="1"/>
</dbReference>
<sequence>MYGGSGGAGAVGQHMEDAMRNVELDEKTQHEECPEDVKGAFLFKAKCGIANLTGNARRVFRKDGAYDRYDFKDASVAVDKTVESGGTYDIGGLDVPEEFPELERPKLRKIDKYCQPECPCCSVSKRYTQAILVAIGFVISFGIRCNVGVATIKMKSTDADGLTNFNWTPETIGFVDASFFWGYIITHRSQGGS</sequence>
<keyword evidence="2" id="KW-0812">Transmembrane</keyword>
<dbReference type="GO" id="GO:0098700">
    <property type="term" value="P:neurotransmitter loading into synaptic vesicle"/>
    <property type="evidence" value="ECO:0007669"/>
    <property type="project" value="TreeGrafter"/>
</dbReference>
<evidence type="ECO:0000256" key="1">
    <source>
        <dbReference type="ARBA" id="ARBA00004141"/>
    </source>
</evidence>
<evidence type="ECO:0000313" key="6">
    <source>
        <dbReference type="Proteomes" id="UP000675881"/>
    </source>
</evidence>
<reference evidence="5" key="1">
    <citation type="submission" date="2021-02" db="EMBL/GenBank/DDBJ databases">
        <authorList>
            <person name="Bekaert M."/>
        </authorList>
    </citation>
    <scope>NUCLEOTIDE SEQUENCE</scope>
    <source>
        <strain evidence="5">IoA-00</strain>
    </source>
</reference>
<dbReference type="GO" id="GO:0030672">
    <property type="term" value="C:synaptic vesicle membrane"/>
    <property type="evidence" value="ECO:0007669"/>
    <property type="project" value="TreeGrafter"/>
</dbReference>
<name>A0A7R8HE29_LEPSM</name>
<gene>
    <name evidence="5" type="ORF">LSAA_15018</name>
</gene>
<proteinExistence type="predicted"/>
<dbReference type="GO" id="GO:0035249">
    <property type="term" value="P:synaptic transmission, glutamatergic"/>
    <property type="evidence" value="ECO:0007669"/>
    <property type="project" value="TreeGrafter"/>
</dbReference>
<dbReference type="EMBL" id="HG994588">
    <property type="protein sequence ID" value="CAF3047155.1"/>
    <property type="molecule type" value="Genomic_DNA"/>
</dbReference>